<dbReference type="Proteomes" id="UP001637994">
    <property type="component" value="Unassembled WGS sequence"/>
</dbReference>
<dbReference type="EMBL" id="JBGMEF010000023">
    <property type="protein sequence ID" value="MFO3667497.1"/>
    <property type="molecule type" value="Genomic_DNA"/>
</dbReference>
<comment type="caution">
    <text evidence="1">The sequence shown here is derived from an EMBL/GenBank/DDBJ whole genome shotgun (WGS) entry which is preliminary data.</text>
</comment>
<proteinExistence type="predicted"/>
<name>A0ABW9MDT9_9FIRM</name>
<organism evidence="1 2">
    <name type="scientific">Anaerococcus kampingae</name>
    <dbReference type="NCBI Taxonomy" id="3115614"/>
    <lineage>
        <taxon>Bacteria</taxon>
        <taxon>Bacillati</taxon>
        <taxon>Bacillota</taxon>
        <taxon>Tissierellia</taxon>
        <taxon>Tissierellales</taxon>
        <taxon>Peptoniphilaceae</taxon>
        <taxon>Anaerococcus</taxon>
    </lineage>
</organism>
<gene>
    <name evidence="1" type="ORF">ACCQ42_06905</name>
</gene>
<evidence type="ECO:0000313" key="2">
    <source>
        <dbReference type="Proteomes" id="UP001637994"/>
    </source>
</evidence>
<accession>A0ABW9MDT9</accession>
<reference evidence="1 2" key="1">
    <citation type="journal article" date="2025" name="Anaerobe">
        <title>Description of Anaerococcus kampingiae sp. nov., Anaerococcus groningensis sp. nov., Anaerococcus martiniensis sp. nov., and Anaerococcus cruorum sp. nov., isolated from human clinical specimens.</title>
        <authorList>
            <person name="Boiten K.E."/>
            <person name="Meijer J."/>
            <person name="van Wezel E.M."/>
            <person name="Veloo A.C.M."/>
        </authorList>
    </citation>
    <scope>NUCLEOTIDE SEQUENCE [LARGE SCALE GENOMIC DNA]</scope>
    <source>
        <strain evidence="1 2">ENR0874</strain>
    </source>
</reference>
<keyword evidence="2" id="KW-1185">Reference proteome</keyword>
<sequence>MRIEDEPDSTSLCPYCFVDSVIAESKSFILSKELLEKIHEIYFYNLID</sequence>
<protein>
    <submittedName>
        <fullName evidence="1">Uncharacterized protein</fullName>
    </submittedName>
</protein>
<dbReference type="RefSeq" id="WP_410035745.1">
    <property type="nucleotide sequence ID" value="NZ_JBGMEF010000023.1"/>
</dbReference>
<evidence type="ECO:0000313" key="1">
    <source>
        <dbReference type="EMBL" id="MFO3667497.1"/>
    </source>
</evidence>